<sequence length="149" mass="17805">MPISKVVIKPDKLRDKKTDLEVIYTNIRNIDKKIIAFKIRIQELKYVISDDPDINALQRDIWDMEQKRKELLDIFRGHSDEQIINKDVIIMSIADVMDYTGLLANDNLKRNKYKILQILRKVHCKGIDRYHDWLDDLKEDMLKKCMECE</sequence>
<proteinExistence type="predicted"/>
<evidence type="ECO:0000313" key="1">
    <source>
        <dbReference type="EMBL" id="KKN23885.1"/>
    </source>
</evidence>
<protein>
    <submittedName>
        <fullName evidence="1">Uncharacterized protein</fullName>
    </submittedName>
</protein>
<organism evidence="1">
    <name type="scientific">marine sediment metagenome</name>
    <dbReference type="NCBI Taxonomy" id="412755"/>
    <lineage>
        <taxon>unclassified sequences</taxon>
        <taxon>metagenomes</taxon>
        <taxon>ecological metagenomes</taxon>
    </lineage>
</organism>
<comment type="caution">
    <text evidence="1">The sequence shown here is derived from an EMBL/GenBank/DDBJ whole genome shotgun (WGS) entry which is preliminary data.</text>
</comment>
<dbReference type="AlphaFoldDB" id="A0A0F9NWL3"/>
<accession>A0A0F9NWL3</accession>
<gene>
    <name evidence="1" type="ORF">LCGC14_0900570</name>
</gene>
<dbReference type="EMBL" id="LAZR01002931">
    <property type="protein sequence ID" value="KKN23885.1"/>
    <property type="molecule type" value="Genomic_DNA"/>
</dbReference>
<name>A0A0F9NWL3_9ZZZZ</name>
<reference evidence="1" key="1">
    <citation type="journal article" date="2015" name="Nature">
        <title>Complex archaea that bridge the gap between prokaryotes and eukaryotes.</title>
        <authorList>
            <person name="Spang A."/>
            <person name="Saw J.H."/>
            <person name="Jorgensen S.L."/>
            <person name="Zaremba-Niedzwiedzka K."/>
            <person name="Martijn J."/>
            <person name="Lind A.E."/>
            <person name="van Eijk R."/>
            <person name="Schleper C."/>
            <person name="Guy L."/>
            <person name="Ettema T.J."/>
        </authorList>
    </citation>
    <scope>NUCLEOTIDE SEQUENCE</scope>
</reference>